<feature type="region of interest" description="Disordered" evidence="3">
    <location>
        <begin position="71"/>
        <end position="111"/>
    </location>
</feature>
<dbReference type="SUPFAM" id="SSF47370">
    <property type="entry name" value="Bromodomain"/>
    <property type="match status" value="1"/>
</dbReference>
<gene>
    <name evidence="5" type="ORF">AURANDRAFT_60452</name>
</gene>
<reference evidence="5 6" key="1">
    <citation type="journal article" date="2011" name="Proc. Natl. Acad. Sci. U.S.A.">
        <title>Niche of harmful alga Aureococcus anophagefferens revealed through ecogenomics.</title>
        <authorList>
            <person name="Gobler C.J."/>
            <person name="Berry D.L."/>
            <person name="Dyhrman S.T."/>
            <person name="Wilhelm S.W."/>
            <person name="Salamov A."/>
            <person name="Lobanov A.V."/>
            <person name="Zhang Y."/>
            <person name="Collier J.L."/>
            <person name="Wurch L.L."/>
            <person name="Kustka A.B."/>
            <person name="Dill B.D."/>
            <person name="Shah M."/>
            <person name="VerBerkmoes N.C."/>
            <person name="Kuo A."/>
            <person name="Terry A."/>
            <person name="Pangilinan J."/>
            <person name="Lindquist E.A."/>
            <person name="Lucas S."/>
            <person name="Paulsen I.T."/>
            <person name="Hattenrath-Lehmann T.K."/>
            <person name="Talmage S.C."/>
            <person name="Walker E.A."/>
            <person name="Koch F."/>
            <person name="Burson A.M."/>
            <person name="Marcoval M.A."/>
            <person name="Tang Y.Z."/>
            <person name="Lecleir G.R."/>
            <person name="Coyne K.J."/>
            <person name="Berg G.M."/>
            <person name="Bertrand E.M."/>
            <person name="Saito M.A."/>
            <person name="Gladyshev V.N."/>
            <person name="Grigoriev I.V."/>
        </authorList>
    </citation>
    <scope>NUCLEOTIDE SEQUENCE [LARGE SCALE GENOMIC DNA]</scope>
    <source>
        <strain evidence="6">CCMP 1984</strain>
    </source>
</reference>
<name>F0XX72_AURAN</name>
<dbReference type="SMART" id="SM00297">
    <property type="entry name" value="BROMO"/>
    <property type="match status" value="1"/>
</dbReference>
<dbReference type="InterPro" id="IPR001487">
    <property type="entry name" value="Bromodomain"/>
</dbReference>
<feature type="region of interest" description="Disordered" evidence="3">
    <location>
        <begin position="1"/>
        <end position="24"/>
    </location>
</feature>
<feature type="region of interest" description="Disordered" evidence="3">
    <location>
        <begin position="164"/>
        <end position="198"/>
    </location>
</feature>
<evidence type="ECO:0000259" key="4">
    <source>
        <dbReference type="PROSITE" id="PS50014"/>
    </source>
</evidence>
<evidence type="ECO:0000256" key="1">
    <source>
        <dbReference type="ARBA" id="ARBA00023117"/>
    </source>
</evidence>
<dbReference type="KEGG" id="aaf:AURANDRAFT_60452"/>
<keyword evidence="6" id="KW-1185">Reference proteome</keyword>
<dbReference type="PROSITE" id="PS50014">
    <property type="entry name" value="BROMODOMAIN_2"/>
    <property type="match status" value="1"/>
</dbReference>
<dbReference type="InterPro" id="IPR036427">
    <property type="entry name" value="Bromodomain-like_sf"/>
</dbReference>
<dbReference type="Gene3D" id="1.20.920.10">
    <property type="entry name" value="Bromodomain-like"/>
    <property type="match status" value="1"/>
</dbReference>
<keyword evidence="1 2" id="KW-0103">Bromodomain</keyword>
<feature type="domain" description="Bromo" evidence="4">
    <location>
        <begin position="267"/>
        <end position="339"/>
    </location>
</feature>
<dbReference type="RefSeq" id="XP_009032197.1">
    <property type="nucleotide sequence ID" value="XM_009033949.1"/>
</dbReference>
<proteinExistence type="predicted"/>
<evidence type="ECO:0000313" key="6">
    <source>
        <dbReference type="Proteomes" id="UP000002729"/>
    </source>
</evidence>
<evidence type="ECO:0000313" key="5">
    <source>
        <dbReference type="EMBL" id="EGB12523.1"/>
    </source>
</evidence>
<dbReference type="eggNOG" id="KOG1474">
    <property type="taxonomic scope" value="Eukaryota"/>
</dbReference>
<sequence length="429" mass="43685">MAKRCRAAAKQAAEAGDGDDDDSVCTEADASLRAAVAADVATIERDEFEADAYADEVDYSDVRLGDVEEDAARARKRAKVAPPADDDASSVGGDTALASESGDTVVDADGDGAEDFALGVETLRSVEPAKVDAKKGVRYLPTPAVADDAAPAHFLEARFLGAAAAAKPPGPPGAGDDSSDEDDDDEAASAEGDAADADVADAPAAAAGADAMAVDDAPAAAPAAAPDAMAVDEAAPGAADEAPPTAAEAAVGAACLAACGDVLKYLMRTKQAAWFLEPVDPEGMGIDHYPTIVAAPMDFGTVKAKLAAGAYGAAATFAADVRLVLRNAMTFNVEATEPVHAAAAWLYDKFEERYADALADVLDDDDDDGGDGGDHEDVGRAAKHKFAGLGKAPWTGVVVAGTDDTLTIKWAENDEPETYAAAKARRWLL</sequence>
<protein>
    <recommendedName>
        <fullName evidence="4">Bromo domain-containing protein</fullName>
    </recommendedName>
</protein>
<organism evidence="6">
    <name type="scientific">Aureococcus anophagefferens</name>
    <name type="common">Harmful bloom alga</name>
    <dbReference type="NCBI Taxonomy" id="44056"/>
    <lineage>
        <taxon>Eukaryota</taxon>
        <taxon>Sar</taxon>
        <taxon>Stramenopiles</taxon>
        <taxon>Ochrophyta</taxon>
        <taxon>Pelagophyceae</taxon>
        <taxon>Pelagomonadales</taxon>
        <taxon>Pelagomonadaceae</taxon>
        <taxon>Aureococcus</taxon>
    </lineage>
</organism>
<accession>F0XX72</accession>
<evidence type="ECO:0000256" key="3">
    <source>
        <dbReference type="SAM" id="MobiDB-lite"/>
    </source>
</evidence>
<dbReference type="GeneID" id="20223020"/>
<dbReference type="AlphaFoldDB" id="F0XX72"/>
<dbReference type="PRINTS" id="PR00503">
    <property type="entry name" value="BROMODOMAIN"/>
</dbReference>
<dbReference type="Pfam" id="PF00439">
    <property type="entry name" value="Bromodomain"/>
    <property type="match status" value="1"/>
</dbReference>
<dbReference type="EMBL" id="GL833120">
    <property type="protein sequence ID" value="EGB12523.1"/>
    <property type="molecule type" value="Genomic_DNA"/>
</dbReference>
<dbReference type="InParanoid" id="F0XX72"/>
<dbReference type="Proteomes" id="UP000002729">
    <property type="component" value="Unassembled WGS sequence"/>
</dbReference>
<evidence type="ECO:0000256" key="2">
    <source>
        <dbReference type="PROSITE-ProRule" id="PRU00035"/>
    </source>
</evidence>
<dbReference type="PANTHER" id="PTHR45926">
    <property type="entry name" value="OSJNBA0053K19.4 PROTEIN"/>
    <property type="match status" value="1"/>
</dbReference>
<feature type="compositionally biased region" description="Acidic residues" evidence="3">
    <location>
        <begin position="177"/>
        <end position="198"/>
    </location>
</feature>
<dbReference type="OrthoDB" id="21449at2759"/>